<protein>
    <recommendedName>
        <fullName evidence="4">HECT domain-containing protein</fullName>
    </recommendedName>
</protein>
<proteinExistence type="predicted"/>
<evidence type="ECO:0000313" key="2">
    <source>
        <dbReference type="EMBL" id="CAH1176668.1"/>
    </source>
</evidence>
<dbReference type="GO" id="GO:0004842">
    <property type="term" value="F:ubiquitin-protein transferase activity"/>
    <property type="evidence" value="ECO:0007669"/>
    <property type="project" value="InterPro"/>
</dbReference>
<gene>
    <name evidence="2" type="ORF">PHAECO_LOCUS10825</name>
</gene>
<dbReference type="SUPFAM" id="SSF56204">
    <property type="entry name" value="Hect, E3 ligase catalytic domain"/>
    <property type="match status" value="1"/>
</dbReference>
<accession>A0A9P0GW90</accession>
<dbReference type="OrthoDB" id="6767906at2759"/>
<dbReference type="EMBL" id="OU896713">
    <property type="protein sequence ID" value="CAH1176668.1"/>
    <property type="molecule type" value="Genomic_DNA"/>
</dbReference>
<dbReference type="InterPro" id="IPR035983">
    <property type="entry name" value="Hect_E3_ubiquitin_ligase"/>
</dbReference>
<evidence type="ECO:0000313" key="3">
    <source>
        <dbReference type="Proteomes" id="UP001153737"/>
    </source>
</evidence>
<reference evidence="2" key="1">
    <citation type="submission" date="2022-01" db="EMBL/GenBank/DDBJ databases">
        <authorList>
            <person name="King R."/>
        </authorList>
    </citation>
    <scope>NUCLEOTIDE SEQUENCE</scope>
</reference>
<dbReference type="Proteomes" id="UP001153737">
    <property type="component" value="Chromosome 7"/>
</dbReference>
<reference evidence="2" key="2">
    <citation type="submission" date="2022-10" db="EMBL/GenBank/DDBJ databases">
        <authorList>
            <consortium name="ENA_rothamsted_submissions"/>
            <consortium name="culmorum"/>
            <person name="King R."/>
        </authorList>
    </citation>
    <scope>NUCLEOTIDE SEQUENCE</scope>
</reference>
<feature type="compositionally biased region" description="Polar residues" evidence="1">
    <location>
        <begin position="101"/>
        <end position="121"/>
    </location>
</feature>
<feature type="region of interest" description="Disordered" evidence="1">
    <location>
        <begin position="94"/>
        <end position="127"/>
    </location>
</feature>
<keyword evidence="3" id="KW-1185">Reference proteome</keyword>
<evidence type="ECO:0000256" key="1">
    <source>
        <dbReference type="SAM" id="MobiDB-lite"/>
    </source>
</evidence>
<evidence type="ECO:0008006" key="4">
    <source>
        <dbReference type="Google" id="ProtNLM"/>
    </source>
</evidence>
<sequence>MVSFGWIRNGVQVRSKSGGGSRRLSVPVTWKKADLLEKAIQLFFAENPNDKELETCTILDFKHHEFDDDLTVEKIFDVTKLTYFSFYLSTTTVPEKDKPETNNNEETASDTPTQTSDTLPSIPQVPPNDSEPFVMEDFVQLFTVNDGVNLELPITEEFIIESSQNLEQIKLILHRGHIMNELLEAFKSYSHINIVLEIEMLLPNGQKEAAFDGGGVYRDALCEFWSEFYQRLCTGNTCKIPEIRHDYDESSWLAVARILLQGYKQAKYFPSKLSRAFMEQVLFGTVVSDITESFFNYLGPYDSGVLKKTLDNPEEADISEIIDIMDNLGCKSLINKENVSKVIRDIAHAELIQKSMFIIDAWKTVLRNKITFEDIVDVYETKKINNKNVLE</sequence>
<name>A0A9P0GW90_PHACE</name>
<dbReference type="AlphaFoldDB" id="A0A9P0GW90"/>
<organism evidence="2 3">
    <name type="scientific">Phaedon cochleariae</name>
    <name type="common">Mustard beetle</name>
    <dbReference type="NCBI Taxonomy" id="80249"/>
    <lineage>
        <taxon>Eukaryota</taxon>
        <taxon>Metazoa</taxon>
        <taxon>Ecdysozoa</taxon>
        <taxon>Arthropoda</taxon>
        <taxon>Hexapoda</taxon>
        <taxon>Insecta</taxon>
        <taxon>Pterygota</taxon>
        <taxon>Neoptera</taxon>
        <taxon>Endopterygota</taxon>
        <taxon>Coleoptera</taxon>
        <taxon>Polyphaga</taxon>
        <taxon>Cucujiformia</taxon>
        <taxon>Chrysomeloidea</taxon>
        <taxon>Chrysomelidae</taxon>
        <taxon>Chrysomelinae</taxon>
        <taxon>Chrysomelini</taxon>
        <taxon>Phaedon</taxon>
    </lineage>
</organism>